<protein>
    <submittedName>
        <fullName evidence="2">Uncharacterized protein</fullName>
    </submittedName>
</protein>
<dbReference type="AlphaFoldDB" id="A0AAD3DGE7"/>
<proteinExistence type="predicted"/>
<keyword evidence="3" id="KW-1185">Reference proteome</keyword>
<feature type="region of interest" description="Disordered" evidence="1">
    <location>
        <begin position="127"/>
        <end position="154"/>
    </location>
</feature>
<sequence length="672" mass="71931">MPTQDLRPAFRRILKIIDQIDLPELLREPLCSSLRHARSSQQAQQSQQRRSCNGAFAYLQFPRPVYGFRDEVIDLTWRCDDLIGTSSQLTAIAVQVAVEWNIVPKAEALLKQLLQFTEQYPCNNAGAKGTAPTTSGSAAATSSRFPPPARAASSSRRLMHTARVAFLANELVYLVTACARLGWNTAAGSATAARNRAVATAIASDRTRLYEQLCDAAVGHAMAAAVRFVQSDVWPLLAEPKPEEDGVQDDAEGRMQVLLGLWEHGCDILHAVASTLHHLSTWNDSSCMTPLQQQQAQQLLQQSGIIAAVCGALATVSPRQYEASGALAGACPNRIKGPLNRLQTAVSYMMKATITLCNLGLNAGSAVLAEVLAAPEVVALQRGLLERIIQDGGGGGDEGADMSSSGGTSVSLPLLDSIPSLEEVLADADPTMEDPTSKNIACAHVTIVNSVSKSWMALDRAMGLRSAAPSPRERMWLGLRLLRALHRLTCGRGVGGKYDMTSAQVTPCLTAVLLLQSLVAPFLEGSLTGWQEAVAWCMAIVTEVVLHGWPLHNRTVWAVLPELLNQWAKMAALPDAAHHSLPARLSRARLLRTFDTLLRITAETSRAAAAVTPGVATALAAASSSAVAATSADRPPALVAVLSCAHEMLRQPLVEMLLDTWERRRGATGENG</sequence>
<dbReference type="EMBL" id="BMAR01000001">
    <property type="protein sequence ID" value="GFR40208.1"/>
    <property type="molecule type" value="Genomic_DNA"/>
</dbReference>
<evidence type="ECO:0000313" key="3">
    <source>
        <dbReference type="Proteomes" id="UP001054857"/>
    </source>
</evidence>
<evidence type="ECO:0000256" key="1">
    <source>
        <dbReference type="SAM" id="MobiDB-lite"/>
    </source>
</evidence>
<gene>
    <name evidence="2" type="ORF">Agub_g771</name>
</gene>
<feature type="non-terminal residue" evidence="2">
    <location>
        <position position="1"/>
    </location>
</feature>
<comment type="caution">
    <text evidence="2">The sequence shown here is derived from an EMBL/GenBank/DDBJ whole genome shotgun (WGS) entry which is preliminary data.</text>
</comment>
<reference evidence="2 3" key="1">
    <citation type="journal article" date="2021" name="Sci. Rep.">
        <title>Genome sequencing of the multicellular alga Astrephomene provides insights into convergent evolution of germ-soma differentiation.</title>
        <authorList>
            <person name="Yamashita S."/>
            <person name="Yamamoto K."/>
            <person name="Matsuzaki R."/>
            <person name="Suzuki S."/>
            <person name="Yamaguchi H."/>
            <person name="Hirooka S."/>
            <person name="Minakuchi Y."/>
            <person name="Miyagishima S."/>
            <person name="Kawachi M."/>
            <person name="Toyoda A."/>
            <person name="Nozaki H."/>
        </authorList>
    </citation>
    <scope>NUCLEOTIDE SEQUENCE [LARGE SCALE GENOMIC DNA]</scope>
    <source>
        <strain evidence="2 3">NIES-4017</strain>
    </source>
</reference>
<dbReference type="Proteomes" id="UP001054857">
    <property type="component" value="Unassembled WGS sequence"/>
</dbReference>
<accession>A0AAD3DGE7</accession>
<evidence type="ECO:0000313" key="2">
    <source>
        <dbReference type="EMBL" id="GFR40208.1"/>
    </source>
</evidence>
<organism evidence="2 3">
    <name type="scientific">Astrephomene gubernaculifera</name>
    <dbReference type="NCBI Taxonomy" id="47775"/>
    <lineage>
        <taxon>Eukaryota</taxon>
        <taxon>Viridiplantae</taxon>
        <taxon>Chlorophyta</taxon>
        <taxon>core chlorophytes</taxon>
        <taxon>Chlorophyceae</taxon>
        <taxon>CS clade</taxon>
        <taxon>Chlamydomonadales</taxon>
        <taxon>Astrephomenaceae</taxon>
        <taxon>Astrephomene</taxon>
    </lineage>
</organism>
<name>A0AAD3DGE7_9CHLO</name>